<feature type="domain" description="Methyltransferase" evidence="3">
    <location>
        <begin position="49"/>
        <end position="137"/>
    </location>
</feature>
<name>A0AAD7UA77_9STRA</name>
<dbReference type="PANTHER" id="PTHR43861:SF1">
    <property type="entry name" value="TRANS-ACONITATE 2-METHYLTRANSFERASE"/>
    <property type="match status" value="1"/>
</dbReference>
<evidence type="ECO:0000313" key="4">
    <source>
        <dbReference type="EMBL" id="KAJ8600685.1"/>
    </source>
</evidence>
<dbReference type="InterPro" id="IPR029063">
    <property type="entry name" value="SAM-dependent_MTases_sf"/>
</dbReference>
<keyword evidence="1" id="KW-0489">Methyltransferase</keyword>
<sequence length="308" mass="33946">MCPSSKTASTLRDYDAVAEAFDAGNRDHDVSQNIEALVSNIATSKPWSILDLGCAGGRDLETFARLGHEAIGVEGAPCFVELARQRGLEVWCQDFASLDLPENRFDGVFANAALFHVPSEHLDRVLADIYRTLKPQGCFFASNAHGFGEDKEGWTSGRTPETRSWVCWLSEHSWKGRCEAAGFQLLETFYRGPTKAFLATRLSSVPISRCSSSRPRYLSTETGGVLYNFLLPLTTARTVRETRSPEHRKLQVWLSARGEGADSVVVVASIIGSHKFQPPHREADSSTTRTMMCTGTPVLLWTRNSGVS</sequence>
<dbReference type="CDD" id="cd02440">
    <property type="entry name" value="AdoMet_MTases"/>
    <property type="match status" value="1"/>
</dbReference>
<evidence type="ECO:0000313" key="5">
    <source>
        <dbReference type="Proteomes" id="UP001230188"/>
    </source>
</evidence>
<keyword evidence="5" id="KW-1185">Reference proteome</keyword>
<dbReference type="AlphaFoldDB" id="A0AAD7UA77"/>
<comment type="caution">
    <text evidence="4">The sequence shown here is derived from an EMBL/GenBank/DDBJ whole genome shotgun (WGS) entry which is preliminary data.</text>
</comment>
<dbReference type="Gene3D" id="3.40.50.150">
    <property type="entry name" value="Vaccinia Virus protein VP39"/>
    <property type="match status" value="1"/>
</dbReference>
<dbReference type="Proteomes" id="UP001230188">
    <property type="component" value="Unassembled WGS sequence"/>
</dbReference>
<organism evidence="4 5">
    <name type="scientific">Chrysophaeum taylorii</name>
    <dbReference type="NCBI Taxonomy" id="2483200"/>
    <lineage>
        <taxon>Eukaryota</taxon>
        <taxon>Sar</taxon>
        <taxon>Stramenopiles</taxon>
        <taxon>Ochrophyta</taxon>
        <taxon>Pelagophyceae</taxon>
        <taxon>Pelagomonadales</taxon>
        <taxon>Pelagomonadaceae</taxon>
        <taxon>Chrysophaeum</taxon>
    </lineage>
</organism>
<proteinExistence type="predicted"/>
<gene>
    <name evidence="4" type="ORF">CTAYLR_008313</name>
</gene>
<keyword evidence="2" id="KW-0808">Transferase</keyword>
<evidence type="ECO:0000259" key="3">
    <source>
        <dbReference type="Pfam" id="PF13649"/>
    </source>
</evidence>
<dbReference type="InterPro" id="IPR041698">
    <property type="entry name" value="Methyltransf_25"/>
</dbReference>
<dbReference type="SUPFAM" id="SSF53335">
    <property type="entry name" value="S-adenosyl-L-methionine-dependent methyltransferases"/>
    <property type="match status" value="1"/>
</dbReference>
<accession>A0AAD7UA77</accession>
<protein>
    <recommendedName>
        <fullName evidence="3">Methyltransferase domain-containing protein</fullName>
    </recommendedName>
</protein>
<dbReference type="EMBL" id="JAQMWT010000481">
    <property type="protein sequence ID" value="KAJ8600685.1"/>
    <property type="molecule type" value="Genomic_DNA"/>
</dbReference>
<dbReference type="GO" id="GO:0032259">
    <property type="term" value="P:methylation"/>
    <property type="evidence" value="ECO:0007669"/>
    <property type="project" value="UniProtKB-KW"/>
</dbReference>
<evidence type="ECO:0000256" key="2">
    <source>
        <dbReference type="ARBA" id="ARBA00022679"/>
    </source>
</evidence>
<evidence type="ECO:0000256" key="1">
    <source>
        <dbReference type="ARBA" id="ARBA00022603"/>
    </source>
</evidence>
<dbReference type="Pfam" id="PF13649">
    <property type="entry name" value="Methyltransf_25"/>
    <property type="match status" value="1"/>
</dbReference>
<dbReference type="PANTHER" id="PTHR43861">
    <property type="entry name" value="TRANS-ACONITATE 2-METHYLTRANSFERASE-RELATED"/>
    <property type="match status" value="1"/>
</dbReference>
<reference evidence="4" key="1">
    <citation type="submission" date="2023-01" db="EMBL/GenBank/DDBJ databases">
        <title>Metagenome sequencing of chrysophaentin producing Chrysophaeum taylorii.</title>
        <authorList>
            <person name="Davison J."/>
            <person name="Bewley C."/>
        </authorList>
    </citation>
    <scope>NUCLEOTIDE SEQUENCE</scope>
    <source>
        <strain evidence="4">NIES-1699</strain>
    </source>
</reference>
<dbReference type="GO" id="GO:0008168">
    <property type="term" value="F:methyltransferase activity"/>
    <property type="evidence" value="ECO:0007669"/>
    <property type="project" value="UniProtKB-KW"/>
</dbReference>